<dbReference type="EMBL" id="CP011070">
    <property type="protein sequence ID" value="AJW70576.1"/>
    <property type="molecule type" value="Genomic_DNA"/>
</dbReference>
<accession>A0A0D5C1H7</accession>
<gene>
    <name evidence="1" type="ORF">NADRNF5_0882</name>
</gene>
<evidence type="ECO:0000313" key="1">
    <source>
        <dbReference type="EMBL" id="AJW70576.1"/>
    </source>
</evidence>
<dbReference type="Proteomes" id="UP000032408">
    <property type="component" value="Chromosome"/>
</dbReference>
<reference evidence="1 2" key="2">
    <citation type="journal article" date="2016" name="ISME J.">
        <title>Physiological and genomic characterization of two novel marine thaumarchaeal strains indicates niche differentiation.</title>
        <authorList>
            <person name="Bayer B."/>
            <person name="Vojvoda J."/>
            <person name="Offre P."/>
            <person name="Alves R.J."/>
            <person name="Elisabeth N.H."/>
            <person name="Garcia J.A."/>
            <person name="Volland J.M."/>
            <person name="Srivastava A."/>
            <person name="Schleper C."/>
            <person name="Herndl G.J."/>
        </authorList>
    </citation>
    <scope>NUCLEOTIDE SEQUENCE [LARGE SCALE GENOMIC DNA]</scope>
    <source>
        <strain evidence="1 2">NF5</strain>
    </source>
</reference>
<organism evidence="1 2">
    <name type="scientific">Nitrosopumilus adriaticus</name>
    <dbReference type="NCBI Taxonomy" id="1580092"/>
    <lineage>
        <taxon>Archaea</taxon>
        <taxon>Nitrososphaerota</taxon>
        <taxon>Nitrososphaeria</taxon>
        <taxon>Nitrosopumilales</taxon>
        <taxon>Nitrosopumilaceae</taxon>
        <taxon>Nitrosopumilus</taxon>
    </lineage>
</organism>
<dbReference type="HOGENOM" id="CLU_2678686_0_0_2"/>
<sequence length="74" mass="7895">MSAIWTCKGTSSTFIVPLGNSTDSSLLSLGIDIKPTAPIITAAIKIGIRTWDLVVMSKLIGVYLKTKGVTLWNS</sequence>
<name>A0A0D5C1H7_9ARCH</name>
<protein>
    <submittedName>
        <fullName evidence="1">Uncharacterized protein</fullName>
    </submittedName>
</protein>
<dbReference type="AlphaFoldDB" id="A0A0D5C1H7"/>
<proteinExistence type="predicted"/>
<reference evidence="2" key="1">
    <citation type="submission" date="2015-03" db="EMBL/GenBank/DDBJ databases">
        <title>Characterization of two novel Thaumarchaeota isolated from the Northern Adriatic Sea.</title>
        <authorList>
            <person name="Bayer B."/>
            <person name="Vojvoda J."/>
            <person name="Offre P."/>
            <person name="Srivastava A."/>
            <person name="Elisabeth N."/>
            <person name="Garcia J.A.L."/>
            <person name="Schleper C."/>
            <person name="Herndl G.J."/>
        </authorList>
    </citation>
    <scope>NUCLEOTIDE SEQUENCE [LARGE SCALE GENOMIC DNA]</scope>
    <source>
        <strain evidence="2">NF5</strain>
    </source>
</reference>
<keyword evidence="2" id="KW-1185">Reference proteome</keyword>
<dbReference type="STRING" id="1580092.NADRNF5_0882"/>
<dbReference type="KEGG" id="nin:NADRNF5_0882"/>
<evidence type="ECO:0000313" key="2">
    <source>
        <dbReference type="Proteomes" id="UP000032408"/>
    </source>
</evidence>